<dbReference type="InterPro" id="IPR036188">
    <property type="entry name" value="FAD/NAD-bd_sf"/>
</dbReference>
<feature type="domain" description="FAD dependent oxidoreductase" evidence="2">
    <location>
        <begin position="7"/>
        <end position="395"/>
    </location>
</feature>
<gene>
    <name evidence="3" type="ORF">PJU73_00910</name>
</gene>
<reference evidence="3 4" key="1">
    <citation type="submission" date="2023-01" db="EMBL/GenBank/DDBJ databases">
        <authorList>
            <person name="Yang C."/>
        </authorList>
    </citation>
    <scope>NUCLEOTIDE SEQUENCE [LARGE SCALE GENOMIC DNA]</scope>
    <source>
        <strain evidence="3 4">ZJ106</strain>
    </source>
</reference>
<evidence type="ECO:0000313" key="4">
    <source>
        <dbReference type="Proteomes" id="UP001221268"/>
    </source>
</evidence>
<name>A0ABY7RLT6_9NEIS</name>
<keyword evidence="4" id="KW-1185">Reference proteome</keyword>
<dbReference type="Proteomes" id="UP001221268">
    <property type="component" value="Chromosome"/>
</dbReference>
<dbReference type="InterPro" id="IPR006076">
    <property type="entry name" value="FAD-dep_OxRdtase"/>
</dbReference>
<accession>A0ABY7RLT6</accession>
<protein>
    <submittedName>
        <fullName evidence="3">FAD-dependent oxidoreductase</fullName>
    </submittedName>
</protein>
<evidence type="ECO:0000259" key="2">
    <source>
        <dbReference type="Pfam" id="PF01266"/>
    </source>
</evidence>
<dbReference type="EMBL" id="CP116766">
    <property type="protein sequence ID" value="WCL71721.1"/>
    <property type="molecule type" value="Genomic_DNA"/>
</dbReference>
<proteinExistence type="predicted"/>
<dbReference type="RefSeq" id="WP_237091014.1">
    <property type="nucleotide sequence ID" value="NZ_CP116766.1"/>
</dbReference>
<keyword evidence="1" id="KW-0560">Oxidoreductase</keyword>
<organism evidence="3 4">
    <name type="scientific">Neisseria lisongii</name>
    <dbReference type="NCBI Taxonomy" id="2912188"/>
    <lineage>
        <taxon>Bacteria</taxon>
        <taxon>Pseudomonadati</taxon>
        <taxon>Pseudomonadota</taxon>
        <taxon>Betaproteobacteria</taxon>
        <taxon>Neisseriales</taxon>
        <taxon>Neisseriaceae</taxon>
        <taxon>Neisseria</taxon>
    </lineage>
</organism>
<dbReference type="Gene3D" id="3.30.9.10">
    <property type="entry name" value="D-Amino Acid Oxidase, subunit A, domain 2"/>
    <property type="match status" value="1"/>
</dbReference>
<dbReference type="Gene3D" id="3.50.50.60">
    <property type="entry name" value="FAD/NAD(P)-binding domain"/>
    <property type="match status" value="2"/>
</dbReference>
<dbReference type="SUPFAM" id="SSF54373">
    <property type="entry name" value="FAD-linked reductases, C-terminal domain"/>
    <property type="match status" value="1"/>
</dbReference>
<dbReference type="SUPFAM" id="SSF51905">
    <property type="entry name" value="FAD/NAD(P)-binding domain"/>
    <property type="match status" value="1"/>
</dbReference>
<evidence type="ECO:0000256" key="1">
    <source>
        <dbReference type="ARBA" id="ARBA00023002"/>
    </source>
</evidence>
<dbReference type="PANTHER" id="PTHR13847">
    <property type="entry name" value="SARCOSINE DEHYDROGENASE-RELATED"/>
    <property type="match status" value="1"/>
</dbReference>
<dbReference type="PANTHER" id="PTHR13847:SF289">
    <property type="entry name" value="GLYCINE OXIDASE"/>
    <property type="match status" value="1"/>
</dbReference>
<dbReference type="Pfam" id="PF01266">
    <property type="entry name" value="DAO"/>
    <property type="match status" value="1"/>
</dbReference>
<evidence type="ECO:0000313" key="3">
    <source>
        <dbReference type="EMBL" id="WCL71721.1"/>
    </source>
</evidence>
<sequence>MKQNAQVYVIGGGIVGLCSALKLQSSGVPVVLLEAQTVCSGASFGNAGHLASEQVFPIAGPEVIRRIPAMLLDPLGPLRLDAAYLPRLMPWALRLVWNMRPQAFERIHQALRQINGLSMAAWQRFVEEWQLAAYIRFQGSLLCSETAAGVQALRHHGEKLAAIGVANRFLTQSELAAAEPSLSAAQQGALLFPQTGHVTDLSGVAAVLLRHFLEAGGTVYEHCRVHAATPFSDGIVLDTEAGQFKADHVLLAAGAFAKPFAEQLTGVRVPLDTERGYHLMLPNETGRLNLPVTSWERRFIMTPMDGGLRLAGTVEYAGLNAPPNMERAHNLLRLAQPMFARPLDAGGQNPWMGFRPSTADSLPVIDKVGRVLCNFGHQHLGLTQAAVSAEWIADLYFNRRCAADLTPYALSRFGKPKI</sequence>